<comment type="caution">
    <text evidence="2">The sequence shown here is derived from an EMBL/GenBank/DDBJ whole genome shotgun (WGS) entry which is preliminary data.</text>
</comment>
<evidence type="ECO:0000256" key="1">
    <source>
        <dbReference type="SAM" id="Coils"/>
    </source>
</evidence>
<dbReference type="EMBL" id="ACIL03000005">
    <property type="protein sequence ID" value="ESL04082.1"/>
    <property type="molecule type" value="Genomic_DNA"/>
</dbReference>
<feature type="coiled-coil region" evidence="1">
    <location>
        <begin position="120"/>
        <end position="147"/>
    </location>
</feature>
<reference evidence="2 3" key="1">
    <citation type="submission" date="2013-06" db="EMBL/GenBank/DDBJ databases">
        <authorList>
            <person name="Weinstock G."/>
            <person name="Sodergren E."/>
            <person name="Clifton S."/>
            <person name="Fulton L."/>
            <person name="Fulton B."/>
            <person name="Courtney L."/>
            <person name="Fronick C."/>
            <person name="Harrison M."/>
            <person name="Strong C."/>
            <person name="Farmer C."/>
            <person name="Delahaunty K."/>
            <person name="Markovic C."/>
            <person name="Hall O."/>
            <person name="Minx P."/>
            <person name="Tomlinson C."/>
            <person name="Mitreva M."/>
            <person name="Nelson J."/>
            <person name="Hou S."/>
            <person name="Wollam A."/>
            <person name="Pepin K.H."/>
            <person name="Johnson M."/>
            <person name="Bhonagiri V."/>
            <person name="Nash W.E."/>
            <person name="Warren W."/>
            <person name="Chinwalla A."/>
            <person name="Mardis E.R."/>
            <person name="Wilson R.K."/>
        </authorList>
    </citation>
    <scope>NUCLEOTIDE SEQUENCE [LARGE SCALE GENOMIC DNA]</scope>
    <source>
        <strain evidence="2 3">ATCC 51271</strain>
    </source>
</reference>
<organism evidence="2 3">
    <name type="scientific">Catonella morbi ATCC 51271</name>
    <dbReference type="NCBI Taxonomy" id="592026"/>
    <lineage>
        <taxon>Bacteria</taxon>
        <taxon>Bacillati</taxon>
        <taxon>Bacillota</taxon>
        <taxon>Clostridia</taxon>
        <taxon>Lachnospirales</taxon>
        <taxon>Lachnospiraceae</taxon>
        <taxon>Catonella</taxon>
    </lineage>
</organism>
<dbReference type="Pfam" id="PF18937">
    <property type="entry name" value="DUF5685"/>
    <property type="match status" value="1"/>
</dbReference>
<gene>
    <name evidence="2" type="ORF">GCWU0000282_000428</name>
</gene>
<accession>V2Y7N3</accession>
<proteinExistence type="predicted"/>
<sequence>MYGYVNVNKMELKMKEFYEFKGFYCGLCETLGERYGVRGRFSLSYDMTFLIVLLTSLYEPEIIIKNKRCMVHPLRKSLVITNKFSEYAADMNIILAYEHFADDYKDEKKLKAAAGLLAFKHSYKKAADKYERQVKVIKKELGELSRLEAEACEDIEEVAGTFGRLMAEIFVYEKDNWEEDLRRIGFFIGKFIYIMDAYEDVKEDVKRGNYNPFRNIYKEDNFKENVRTMLEITLGECAAAFERLPLIKDIDILRNILYDGVWSKFETGGEINESV</sequence>
<evidence type="ECO:0000313" key="3">
    <source>
        <dbReference type="Proteomes" id="UP000018227"/>
    </source>
</evidence>
<dbReference type="AlphaFoldDB" id="V2Y7N3"/>
<protein>
    <submittedName>
        <fullName evidence="2">Uncharacterized protein</fullName>
    </submittedName>
</protein>
<dbReference type="Proteomes" id="UP000018227">
    <property type="component" value="Unassembled WGS sequence"/>
</dbReference>
<dbReference type="STRING" id="592026.GCWU0000282_000428"/>
<name>V2Y7N3_9FIRM</name>
<dbReference type="InterPro" id="IPR043740">
    <property type="entry name" value="DUF5685"/>
</dbReference>
<dbReference type="HOGENOM" id="CLU_067295_0_0_9"/>
<keyword evidence="3" id="KW-1185">Reference proteome</keyword>
<dbReference type="RefSeq" id="WP_023353331.1">
    <property type="nucleotide sequence ID" value="NZ_KI535366.1"/>
</dbReference>
<dbReference type="eggNOG" id="ENOG502Z8PZ">
    <property type="taxonomic scope" value="Bacteria"/>
</dbReference>
<dbReference type="OrthoDB" id="1722540at2"/>
<evidence type="ECO:0000313" key="2">
    <source>
        <dbReference type="EMBL" id="ESL04082.1"/>
    </source>
</evidence>
<keyword evidence="1" id="KW-0175">Coiled coil</keyword>